<dbReference type="GO" id="GO:0003677">
    <property type="term" value="F:DNA binding"/>
    <property type="evidence" value="ECO:0007669"/>
    <property type="project" value="TreeGrafter"/>
</dbReference>
<gene>
    <name evidence="3" type="ORF">QE152_g34403</name>
</gene>
<comment type="caution">
    <text evidence="3">The sequence shown here is derived from an EMBL/GenBank/DDBJ whole genome shotgun (WGS) entry which is preliminary data.</text>
</comment>
<dbReference type="PANTHER" id="PTHR19303">
    <property type="entry name" value="TRANSPOSON"/>
    <property type="match status" value="1"/>
</dbReference>
<dbReference type="Pfam" id="PF03184">
    <property type="entry name" value="DDE_1"/>
    <property type="match status" value="1"/>
</dbReference>
<keyword evidence="4" id="KW-1185">Reference proteome</keyword>
<sequence length="249" mass="28237">MSSHDGKFNVLFLPRSVTSVLHPSDVAMSSHDGKFNVLFLPRSVTSVLQPMDQGVIETFKRFNRKQLLQMLLLDMENGEESVLSSYKKLNLKDAVYMAADAWASVKDTTLEKAWNKLCPNPGDSSENGDTEPDDPQDPQENDDPDEIRDIIKEAPGFEGCDKANIDDWLNCDVDDPGYQILSDEEIVQQIKDNNQKVGEEEEDGEDTEVEDDVPTYDEAFTCLEKAMKWLQRQAFVLKKTKRFSCKKTC</sequence>
<evidence type="ECO:0000256" key="1">
    <source>
        <dbReference type="SAM" id="MobiDB-lite"/>
    </source>
</evidence>
<dbReference type="GO" id="GO:0004519">
    <property type="term" value="F:endonuclease activity"/>
    <property type="evidence" value="ECO:0007669"/>
    <property type="project" value="UniProtKB-KW"/>
</dbReference>
<keyword evidence="3" id="KW-0540">Nuclease</keyword>
<feature type="region of interest" description="Disordered" evidence="1">
    <location>
        <begin position="116"/>
        <end position="145"/>
    </location>
</feature>
<dbReference type="InterPro" id="IPR004875">
    <property type="entry name" value="DDE_SF_endonuclease_dom"/>
</dbReference>
<dbReference type="PANTHER" id="PTHR19303:SF73">
    <property type="entry name" value="PROTEIN PDC2"/>
    <property type="match status" value="1"/>
</dbReference>
<dbReference type="Proteomes" id="UP001458880">
    <property type="component" value="Unassembled WGS sequence"/>
</dbReference>
<dbReference type="EMBL" id="JASPKY010000552">
    <property type="protein sequence ID" value="KAK9693139.1"/>
    <property type="molecule type" value="Genomic_DNA"/>
</dbReference>
<reference evidence="3 4" key="1">
    <citation type="journal article" date="2024" name="BMC Genomics">
        <title>De novo assembly and annotation of Popillia japonica's genome with initial clues to its potential as an invasive pest.</title>
        <authorList>
            <person name="Cucini C."/>
            <person name="Boschi S."/>
            <person name="Funari R."/>
            <person name="Cardaioli E."/>
            <person name="Iannotti N."/>
            <person name="Marturano G."/>
            <person name="Paoli F."/>
            <person name="Bruttini M."/>
            <person name="Carapelli A."/>
            <person name="Frati F."/>
            <person name="Nardi F."/>
        </authorList>
    </citation>
    <scope>NUCLEOTIDE SEQUENCE [LARGE SCALE GENOMIC DNA]</scope>
    <source>
        <strain evidence="3">DMR45628</strain>
    </source>
</reference>
<feature type="compositionally biased region" description="Acidic residues" evidence="1">
    <location>
        <begin position="199"/>
        <end position="213"/>
    </location>
</feature>
<organism evidence="3 4">
    <name type="scientific">Popillia japonica</name>
    <name type="common">Japanese beetle</name>
    <dbReference type="NCBI Taxonomy" id="7064"/>
    <lineage>
        <taxon>Eukaryota</taxon>
        <taxon>Metazoa</taxon>
        <taxon>Ecdysozoa</taxon>
        <taxon>Arthropoda</taxon>
        <taxon>Hexapoda</taxon>
        <taxon>Insecta</taxon>
        <taxon>Pterygota</taxon>
        <taxon>Neoptera</taxon>
        <taxon>Endopterygota</taxon>
        <taxon>Coleoptera</taxon>
        <taxon>Polyphaga</taxon>
        <taxon>Scarabaeiformia</taxon>
        <taxon>Scarabaeidae</taxon>
        <taxon>Rutelinae</taxon>
        <taxon>Popillia</taxon>
    </lineage>
</organism>
<keyword evidence="3" id="KW-0378">Hydrolase</keyword>
<evidence type="ECO:0000259" key="2">
    <source>
        <dbReference type="Pfam" id="PF03184"/>
    </source>
</evidence>
<feature type="compositionally biased region" description="Acidic residues" evidence="1">
    <location>
        <begin position="126"/>
        <end position="145"/>
    </location>
</feature>
<evidence type="ECO:0000313" key="4">
    <source>
        <dbReference type="Proteomes" id="UP001458880"/>
    </source>
</evidence>
<accession>A0AAW1ITK4</accession>
<keyword evidence="3" id="KW-0255">Endonuclease</keyword>
<evidence type="ECO:0000313" key="3">
    <source>
        <dbReference type="EMBL" id="KAK9693139.1"/>
    </source>
</evidence>
<feature type="region of interest" description="Disordered" evidence="1">
    <location>
        <begin position="194"/>
        <end position="213"/>
    </location>
</feature>
<protein>
    <submittedName>
        <fullName evidence="3">DDE superfamily endonuclease</fullName>
    </submittedName>
</protein>
<feature type="domain" description="DDE-1" evidence="2">
    <location>
        <begin position="31"/>
        <end position="114"/>
    </location>
</feature>
<dbReference type="AlphaFoldDB" id="A0AAW1ITK4"/>
<name>A0AAW1ITK4_POPJA</name>
<proteinExistence type="predicted"/>
<dbReference type="GO" id="GO:0005634">
    <property type="term" value="C:nucleus"/>
    <property type="evidence" value="ECO:0007669"/>
    <property type="project" value="TreeGrafter"/>
</dbReference>
<dbReference type="InterPro" id="IPR050863">
    <property type="entry name" value="CenT-Element_Derived"/>
</dbReference>